<organism evidence="1 2">
    <name type="scientific">Photobacterium aquae</name>
    <dbReference type="NCBI Taxonomy" id="1195763"/>
    <lineage>
        <taxon>Bacteria</taxon>
        <taxon>Pseudomonadati</taxon>
        <taxon>Pseudomonadota</taxon>
        <taxon>Gammaproteobacteria</taxon>
        <taxon>Vibrionales</taxon>
        <taxon>Vibrionaceae</taxon>
        <taxon>Photobacterium</taxon>
    </lineage>
</organism>
<evidence type="ECO:0000313" key="1">
    <source>
        <dbReference type="EMBL" id="KLV00689.1"/>
    </source>
</evidence>
<sequence length="155" mass="17699">TIKAKAIAKQAKKPKADLFKLNARLARLETEQKAIRDQMKARGVHASTKNRFCMAFEGEQAENKAYDFLLWAAGARGWSMIPIGESDHLTETATEVRQTARAEYARQYERFLHKRSYWQHVLSDPMTPDTKEPTELQVAVAMAELEQYQQLKSAA</sequence>
<proteinExistence type="predicted"/>
<name>A0A0J1GMN7_9GAMM</name>
<dbReference type="AlphaFoldDB" id="A0A0J1GMN7"/>
<dbReference type="PATRIC" id="fig|1195763.3.peg.4809"/>
<accession>A0A0J1GMN7</accession>
<keyword evidence="2" id="KW-1185">Reference proteome</keyword>
<evidence type="ECO:0000313" key="2">
    <source>
        <dbReference type="Proteomes" id="UP000036097"/>
    </source>
</evidence>
<protein>
    <submittedName>
        <fullName evidence="1">Uncharacterized protein</fullName>
    </submittedName>
</protein>
<feature type="non-terminal residue" evidence="1">
    <location>
        <position position="1"/>
    </location>
</feature>
<reference evidence="1 2" key="1">
    <citation type="submission" date="2015-05" db="EMBL/GenBank/DDBJ databases">
        <title>Photobacterium galathea sp. nov.</title>
        <authorList>
            <person name="Machado H."/>
            <person name="Gram L."/>
        </authorList>
    </citation>
    <scope>NUCLEOTIDE SEQUENCE [LARGE SCALE GENOMIC DNA]</scope>
    <source>
        <strain evidence="1 2">CGMCC 1.12159</strain>
    </source>
</reference>
<gene>
    <name evidence="1" type="ORF">ABT56_22475</name>
</gene>
<dbReference type="EMBL" id="LDOT01000064">
    <property type="protein sequence ID" value="KLV00689.1"/>
    <property type="molecule type" value="Genomic_DNA"/>
</dbReference>
<dbReference type="Proteomes" id="UP000036097">
    <property type="component" value="Unassembled WGS sequence"/>
</dbReference>
<comment type="caution">
    <text evidence="1">The sequence shown here is derived from an EMBL/GenBank/DDBJ whole genome shotgun (WGS) entry which is preliminary data.</text>
</comment>